<dbReference type="AlphaFoldDB" id="A0A0N1ITG8"/>
<protein>
    <submittedName>
        <fullName evidence="1">Uncharacterized protein</fullName>
    </submittedName>
</protein>
<reference evidence="1 2" key="1">
    <citation type="submission" date="2015-07" db="EMBL/GenBank/DDBJ databases">
        <title>The genome of Melipona quadrifasciata.</title>
        <authorList>
            <person name="Pan H."/>
            <person name="Kapheim K."/>
        </authorList>
    </citation>
    <scope>NUCLEOTIDE SEQUENCE [LARGE SCALE GENOMIC DNA]</scope>
    <source>
        <strain evidence="1">0111107301</strain>
        <tissue evidence="1">Whole body</tissue>
    </source>
</reference>
<evidence type="ECO:0000313" key="2">
    <source>
        <dbReference type="Proteomes" id="UP000053105"/>
    </source>
</evidence>
<name>A0A0N1ITG8_9HYME</name>
<dbReference type="Proteomes" id="UP000053105">
    <property type="component" value="Unassembled WGS sequence"/>
</dbReference>
<dbReference type="EMBL" id="KQ435803">
    <property type="protein sequence ID" value="KOX73194.1"/>
    <property type="molecule type" value="Genomic_DNA"/>
</dbReference>
<gene>
    <name evidence="1" type="ORF">WN51_14682</name>
</gene>
<organism evidence="1 2">
    <name type="scientific">Melipona quadrifasciata</name>
    <dbReference type="NCBI Taxonomy" id="166423"/>
    <lineage>
        <taxon>Eukaryota</taxon>
        <taxon>Metazoa</taxon>
        <taxon>Ecdysozoa</taxon>
        <taxon>Arthropoda</taxon>
        <taxon>Hexapoda</taxon>
        <taxon>Insecta</taxon>
        <taxon>Pterygota</taxon>
        <taxon>Neoptera</taxon>
        <taxon>Endopterygota</taxon>
        <taxon>Hymenoptera</taxon>
        <taxon>Apocrita</taxon>
        <taxon>Aculeata</taxon>
        <taxon>Apoidea</taxon>
        <taxon>Anthophila</taxon>
        <taxon>Apidae</taxon>
        <taxon>Melipona</taxon>
    </lineage>
</organism>
<accession>A0A0N1ITG8</accession>
<proteinExistence type="predicted"/>
<evidence type="ECO:0000313" key="1">
    <source>
        <dbReference type="EMBL" id="KOX73194.1"/>
    </source>
</evidence>
<keyword evidence="2" id="KW-1185">Reference proteome</keyword>
<sequence>MTEDFRVLGFTPSHPQFKETSTQNVSLNLRSLYLSPNPLNALVHENPPKLEETHLETWQKESLHLAKADPLPVESTYLSLNFYYTNLQLGTYSTASSTVNEKLLTEEWTLINAFLSPQYLKNLKLASNSRSSKTNTFITGNFQADPISNALNTGKKKAGVRTFSEVSCYFESARRVETMGDNMKIKVCRKYNGVVKIVHMNQETLRRENCLL</sequence>